<evidence type="ECO:0000313" key="2">
    <source>
        <dbReference type="EMBL" id="QOV46782.1"/>
    </source>
</evidence>
<feature type="transmembrane region" description="Helical" evidence="1">
    <location>
        <begin position="181"/>
        <end position="198"/>
    </location>
</feature>
<name>A0A7M2TE52_STRCW</name>
<dbReference type="EMBL" id="CP063374">
    <property type="protein sequence ID" value="QOV46782.1"/>
    <property type="molecule type" value="Genomic_DNA"/>
</dbReference>
<evidence type="ECO:0000256" key="1">
    <source>
        <dbReference type="SAM" id="Phobius"/>
    </source>
</evidence>
<organism evidence="2 3">
    <name type="scientific">Streptomyces chromofuscus</name>
    <dbReference type="NCBI Taxonomy" id="42881"/>
    <lineage>
        <taxon>Bacteria</taxon>
        <taxon>Bacillati</taxon>
        <taxon>Actinomycetota</taxon>
        <taxon>Actinomycetes</taxon>
        <taxon>Kitasatosporales</taxon>
        <taxon>Streptomycetaceae</taxon>
        <taxon>Streptomyces</taxon>
    </lineage>
</organism>
<gene>
    <name evidence="2" type="ORF">IPT68_13360</name>
</gene>
<protein>
    <submittedName>
        <fullName evidence="2">Uncharacterized protein</fullName>
    </submittedName>
</protein>
<proteinExistence type="predicted"/>
<keyword evidence="1" id="KW-1133">Transmembrane helix</keyword>
<feature type="transmembrane region" description="Helical" evidence="1">
    <location>
        <begin position="154"/>
        <end position="175"/>
    </location>
</feature>
<keyword evidence="1" id="KW-0472">Membrane</keyword>
<dbReference type="Proteomes" id="UP000594008">
    <property type="component" value="Chromosome"/>
</dbReference>
<feature type="transmembrane region" description="Helical" evidence="1">
    <location>
        <begin position="54"/>
        <end position="75"/>
    </location>
</feature>
<feature type="transmembrane region" description="Helical" evidence="1">
    <location>
        <begin position="12"/>
        <end position="34"/>
    </location>
</feature>
<feature type="transmembrane region" description="Helical" evidence="1">
    <location>
        <begin position="126"/>
        <end position="147"/>
    </location>
</feature>
<evidence type="ECO:0000313" key="3">
    <source>
        <dbReference type="Proteomes" id="UP000594008"/>
    </source>
</evidence>
<keyword evidence="3" id="KW-1185">Reference proteome</keyword>
<reference evidence="2 3" key="1">
    <citation type="submission" date="2020-10" db="EMBL/GenBank/DDBJ databases">
        <title>Streptomyces chromofuscus complate genome analysis.</title>
        <authorList>
            <person name="Anwar N."/>
        </authorList>
    </citation>
    <scope>NUCLEOTIDE SEQUENCE [LARGE SCALE GENOMIC DNA]</scope>
    <source>
        <strain evidence="2 3">DSM 40273</strain>
    </source>
</reference>
<accession>A0A7M2TE52</accession>
<dbReference type="KEGG" id="schf:IPT68_13360"/>
<dbReference type="AlphaFoldDB" id="A0A7M2TE52"/>
<keyword evidence="1" id="KW-0812">Transmembrane</keyword>
<dbReference type="RefSeq" id="WP_189701954.1">
    <property type="nucleotide sequence ID" value="NZ_BMTA01000035.1"/>
</dbReference>
<sequence length="219" mass="22803">MGHRHQRLGTPRAAGIAGVVFALLMAAAIVLMRVALPGGVDGTEVAVDAAQRGAVRTALELLPFAGIAFLWFMGALRQQAGEGEDRFVSTVFLGSGLVFVATLFAGAAAAGTVLGEGQQDSPFGRHFAHALLTTYGLRMAAVFVFATSAIGHRIGAFPGPLVVLGYLTGLTLLVVGADVPWSELVFPAWALVVGLSILRGRRPAEPRADGVRRAGPVRH</sequence>
<feature type="transmembrane region" description="Helical" evidence="1">
    <location>
        <begin position="87"/>
        <end position="114"/>
    </location>
</feature>